<feature type="transmembrane region" description="Helical" evidence="4">
    <location>
        <begin position="26"/>
        <end position="47"/>
    </location>
</feature>
<evidence type="ECO:0000313" key="6">
    <source>
        <dbReference type="EMBL" id="AMQ56188.1"/>
    </source>
</evidence>
<keyword evidence="7" id="KW-1185">Reference proteome</keyword>
<dbReference type="PANTHER" id="PTHR43547">
    <property type="entry name" value="TWO-COMPONENT HISTIDINE KINASE"/>
    <property type="match status" value="1"/>
</dbReference>
<dbReference type="CDD" id="cd00075">
    <property type="entry name" value="HATPase"/>
    <property type="match status" value="1"/>
</dbReference>
<dbReference type="InterPro" id="IPR005467">
    <property type="entry name" value="His_kinase_dom"/>
</dbReference>
<dbReference type="Pfam" id="PF02518">
    <property type="entry name" value="HATPase_c"/>
    <property type="match status" value="1"/>
</dbReference>
<dbReference type="Gene3D" id="3.30.565.10">
    <property type="entry name" value="Histidine kinase-like ATPase, C-terminal domain"/>
    <property type="match status" value="1"/>
</dbReference>
<dbReference type="SUPFAM" id="SSF48452">
    <property type="entry name" value="TPR-like"/>
    <property type="match status" value="1"/>
</dbReference>
<keyword evidence="4" id="KW-1133">Transmembrane helix</keyword>
<sequence length="769" mass="88239">MKSIDFQKIKSQFLTQLDFNSTRGRLLFLGFSLIVFCVTFLVIYRFMAVHPQEPSEEEIIELDSIAAKARDLTRVNPRESLTLTLELLSKSQKSNYQRGLGNSYRLLALASVQARNFVLTQEYIQKAKEIFIELNDYSGLGDLENTYGSLFIYMGDTVDAIGPFRRAYEIYSQLDRKDRMRVAAFNLAFSYSAIPNLDSSRYFLEISEKLKTRKEEVPGFGITQGLRGKIAYLEGDFPKAKQSFQDALAYYYDNKEQESFVAFFESILFLARMYEAEGDLDAAQEILIKGTTSESIYLSESLSRQIYIHLIKIYESKGDYLSAYEVFWEKERFEAELERRKVELSKNFSAELTLFQAFQIENDQLSGRLTLINRFILLGGLFTFFLILLFVRLLFLNAKNKELKLLVEKSHELADISTFHIKIDTNLDLDIFSTTPTALNVLKLSAVSKDITKIPLTRLLDESEIERVRQVGLEYGDTNRFFNEEFRITNLANEVKILRLIGKVYGEVDGYVIRGILLDKTLETQALETIQLNLEKEKALKELRGQMMHMTSHEFRTPLSIVSNAVELVGLQIPKVPNLELQEKLERTISSARSNISKLVSMLDELLLYERLQSDEFELNFESVELTSFLSVLVDEVIEGKNPQPKVEFHFPKMGLNLTSDRKLLYHITSNLLSNSIKYLDKDLPIEIYLEKDSTHIHLRIKDQGIGIPESDIERLFTPFKRASNVGDRQGTGLGLSIVKRMVDRLGGTLLVESKVGEYTQFTVSFPNA</sequence>
<dbReference type="SMART" id="SM00388">
    <property type="entry name" value="HisKA"/>
    <property type="match status" value="1"/>
</dbReference>
<feature type="transmembrane region" description="Helical" evidence="4">
    <location>
        <begin position="375"/>
        <end position="395"/>
    </location>
</feature>
<evidence type="ECO:0000256" key="1">
    <source>
        <dbReference type="ARBA" id="ARBA00000085"/>
    </source>
</evidence>
<dbReference type="STRING" id="1727163.AO498_07160"/>
<dbReference type="InterPro" id="IPR003594">
    <property type="entry name" value="HATPase_dom"/>
</dbReference>
<dbReference type="OrthoDB" id="9808408at2"/>
<dbReference type="Proteomes" id="UP000073816">
    <property type="component" value="Chromosome"/>
</dbReference>
<dbReference type="InterPro" id="IPR003661">
    <property type="entry name" value="HisK_dim/P_dom"/>
</dbReference>
<evidence type="ECO:0000259" key="5">
    <source>
        <dbReference type="PROSITE" id="PS50109"/>
    </source>
</evidence>
<keyword evidence="4" id="KW-0472">Membrane</keyword>
<organism evidence="6 7">
    <name type="scientific">Algoriphagus sanaruensis</name>
    <dbReference type="NCBI Taxonomy" id="1727163"/>
    <lineage>
        <taxon>Bacteria</taxon>
        <taxon>Pseudomonadati</taxon>
        <taxon>Bacteroidota</taxon>
        <taxon>Cytophagia</taxon>
        <taxon>Cytophagales</taxon>
        <taxon>Cyclobacteriaceae</taxon>
        <taxon>Algoriphagus</taxon>
    </lineage>
</organism>
<dbReference type="RefSeq" id="WP_067545269.1">
    <property type="nucleotide sequence ID" value="NZ_CP012836.1"/>
</dbReference>
<proteinExistence type="predicted"/>
<dbReference type="Gene3D" id="1.10.287.130">
    <property type="match status" value="1"/>
</dbReference>
<dbReference type="AlphaFoldDB" id="A0A142EM33"/>
<dbReference type="PRINTS" id="PR00344">
    <property type="entry name" value="BCTRLSENSOR"/>
</dbReference>
<dbReference type="InterPro" id="IPR036890">
    <property type="entry name" value="HATPase_C_sf"/>
</dbReference>
<evidence type="ECO:0000256" key="3">
    <source>
        <dbReference type="ARBA" id="ARBA00022553"/>
    </source>
</evidence>
<reference evidence="6 7" key="2">
    <citation type="journal article" date="2016" name="Genome Announc.">
        <title>Complete Genome Sequence of Algoriphagus sp. Strain M8-2, Isolated from a Brackish Lake.</title>
        <authorList>
            <person name="Muraguchi Y."/>
            <person name="Kushimoto K."/>
            <person name="Ohtsubo Y."/>
            <person name="Suzuki T."/>
            <person name="Dohra H."/>
            <person name="Kimbara K."/>
            <person name="Shintani M."/>
        </authorList>
    </citation>
    <scope>NUCLEOTIDE SEQUENCE [LARGE SCALE GENOMIC DNA]</scope>
    <source>
        <strain evidence="6 7">M8-2</strain>
    </source>
</reference>
<dbReference type="Pfam" id="PF00512">
    <property type="entry name" value="HisKA"/>
    <property type="match status" value="1"/>
</dbReference>
<dbReference type="EC" id="2.7.13.3" evidence="2"/>
<evidence type="ECO:0000256" key="2">
    <source>
        <dbReference type="ARBA" id="ARBA00012438"/>
    </source>
</evidence>
<dbReference type="PATRIC" id="fig|1727163.4.peg.1486"/>
<dbReference type="GO" id="GO:0000155">
    <property type="term" value="F:phosphorelay sensor kinase activity"/>
    <property type="evidence" value="ECO:0007669"/>
    <property type="project" value="InterPro"/>
</dbReference>
<feature type="domain" description="Histidine kinase" evidence="5">
    <location>
        <begin position="550"/>
        <end position="769"/>
    </location>
</feature>
<dbReference type="SMART" id="SM00387">
    <property type="entry name" value="HATPase_c"/>
    <property type="match status" value="1"/>
</dbReference>
<dbReference type="Gene3D" id="1.25.40.10">
    <property type="entry name" value="Tetratricopeptide repeat domain"/>
    <property type="match status" value="1"/>
</dbReference>
<dbReference type="InterPro" id="IPR004358">
    <property type="entry name" value="Sig_transdc_His_kin-like_C"/>
</dbReference>
<comment type="catalytic activity">
    <reaction evidence="1">
        <text>ATP + protein L-histidine = ADP + protein N-phospho-L-histidine.</text>
        <dbReference type="EC" id="2.7.13.3"/>
    </reaction>
</comment>
<protein>
    <recommendedName>
        <fullName evidence="2">histidine kinase</fullName>
        <ecNumber evidence="2">2.7.13.3</ecNumber>
    </recommendedName>
</protein>
<dbReference type="PROSITE" id="PS50109">
    <property type="entry name" value="HIS_KIN"/>
    <property type="match status" value="1"/>
</dbReference>
<dbReference type="SUPFAM" id="SSF55874">
    <property type="entry name" value="ATPase domain of HSP90 chaperone/DNA topoisomerase II/histidine kinase"/>
    <property type="match status" value="1"/>
</dbReference>
<dbReference type="InterPro" id="IPR036097">
    <property type="entry name" value="HisK_dim/P_sf"/>
</dbReference>
<reference evidence="7" key="1">
    <citation type="submission" date="2015-09" db="EMBL/GenBank/DDBJ databases">
        <title>Complete sequence of Algoriphagus sp. M8-2.</title>
        <authorList>
            <person name="Shintani M."/>
        </authorList>
    </citation>
    <scope>NUCLEOTIDE SEQUENCE [LARGE SCALE GENOMIC DNA]</scope>
    <source>
        <strain evidence="7">M8-2</strain>
    </source>
</reference>
<dbReference type="SUPFAM" id="SSF47384">
    <property type="entry name" value="Homodimeric domain of signal transducing histidine kinase"/>
    <property type="match status" value="1"/>
</dbReference>
<evidence type="ECO:0000313" key="7">
    <source>
        <dbReference type="Proteomes" id="UP000073816"/>
    </source>
</evidence>
<dbReference type="PANTHER" id="PTHR43547:SF2">
    <property type="entry name" value="HYBRID SIGNAL TRANSDUCTION HISTIDINE KINASE C"/>
    <property type="match status" value="1"/>
</dbReference>
<accession>A0A142EM33</accession>
<dbReference type="EMBL" id="CP012836">
    <property type="protein sequence ID" value="AMQ56188.1"/>
    <property type="molecule type" value="Genomic_DNA"/>
</dbReference>
<dbReference type="KEGG" id="alm:AO498_07160"/>
<evidence type="ECO:0000256" key="4">
    <source>
        <dbReference type="SAM" id="Phobius"/>
    </source>
</evidence>
<dbReference type="InterPro" id="IPR011990">
    <property type="entry name" value="TPR-like_helical_dom_sf"/>
</dbReference>
<keyword evidence="3" id="KW-0597">Phosphoprotein</keyword>
<name>A0A142EM33_9BACT</name>
<gene>
    <name evidence="6" type="ORF">AO498_07160</name>
</gene>
<keyword evidence="4" id="KW-0812">Transmembrane</keyword>
<dbReference type="CDD" id="cd00082">
    <property type="entry name" value="HisKA"/>
    <property type="match status" value="1"/>
</dbReference>